<evidence type="ECO:0000256" key="1">
    <source>
        <dbReference type="ARBA" id="ARBA00022729"/>
    </source>
</evidence>
<sequence length="1078" mass="114350" precursor="true">MPAYATARRCGCWLSPLLVLLAAVVPTFAANVLLLTDLNGSLASEESARKTTFEGWGHTVTTLWDGASQAAYDSAIAAVDVVYVPYSATPADVSYKLRLTTKGVVHEGLVQFDDEMGWTATDGSSPSSGVLTINIASNSHSITSGFALGNTAVYSSSTGSWIATIPGSLSLGAQALGTRSGTSTPCLAVLDVGAGLANTYSGNGIASGRRVRLPYGGGAFTWSNITTAGKSLAQKAIAWAATGGNPLLLHWKLDEASGTTSTDSSTHARNGSVVGTATWVAGRRNGAIDLNKATKVQTTGLLGNPANFTIACWANTRTSDSSGAELVSIGDHFEILSHYAPYNAPVAAFWNGSSYVVVSASGGNRVGTGWHHYVVTFDDATDLLKIYVDGALVGTTTTTSSISFAGNGSNSVVGANGWNDTTFDHDGPIDDVRVYNYALSTSEIADVYGLVGHWKLNEGAGSTLADSSLKANHASFSTGAPTWVSGIRGYALKFDGTNDAATSAVFDPPSTGAVAFWIRRDSQQSDQERPFGLSGEWEARQETSGVMAFDLGASPYVGQESFQTSAVAPALGQWSHVVAQYDATNDSWQIYLDGTLHLAGTNTADIVKQAAATLSFGARNGSPQRFKGAMEDFRVYNRWLQPDEIAELSGLIGHWKLNETTGTTAGDSSLNARAGVHTNGVVINQGGPYPGAVAADFDGINDRVAIPSVRSDFSTGFSAAMWVRPSAAPAGGQYYAFLDLSNGADNDQVWLGWVNTVGFQLYLTDTKDGSSLKTIEDNHELDVDRWVHCVATVDASGNATLYRDGKVTKSGFYTSLPSNVTRSQVTLGTSAFNDNFPGRLQDVRLYNRRLTPDDVAKLYGLVGQWKLDDTTGATANDSSGMSRHGTMLGSPAKGQSGPKGLLDALAFDGVDDAVMLPPVSDSFSNGVSIALWARPTTTAFNSRFFQLAEWTSKPIELGRNQGTGSLLGLANTGQSLTSSNQIINGVWRHYALTVDRTGWARLYRDGILMVEGQRQLPLAGSRRSNTIGDSQWSGDALFIGRMHDVRLYNRPMSPEEVRTLFYGAFTPGARIISWQEIR</sequence>
<evidence type="ECO:0000313" key="6">
    <source>
        <dbReference type="EMBL" id="QDU89906.1"/>
    </source>
</evidence>
<keyword evidence="1 4" id="KW-0732">Signal</keyword>
<evidence type="ECO:0000256" key="2">
    <source>
        <dbReference type="ARBA" id="ARBA00023157"/>
    </source>
</evidence>
<organism evidence="6 7">
    <name type="scientific">Pirellulimonas nuda</name>
    <dbReference type="NCBI Taxonomy" id="2528009"/>
    <lineage>
        <taxon>Bacteria</taxon>
        <taxon>Pseudomonadati</taxon>
        <taxon>Planctomycetota</taxon>
        <taxon>Planctomycetia</taxon>
        <taxon>Pirellulales</taxon>
        <taxon>Lacipirellulaceae</taxon>
        <taxon>Pirellulimonas</taxon>
    </lineage>
</organism>
<dbReference type="KEGG" id="pnd:Pla175_33030"/>
<feature type="signal peptide" evidence="4">
    <location>
        <begin position="1"/>
        <end position="29"/>
    </location>
</feature>
<feature type="domain" description="LamG-like jellyroll fold" evidence="5">
    <location>
        <begin position="513"/>
        <end position="643"/>
    </location>
</feature>
<accession>A0A518DEL8</accession>
<dbReference type="InterPro" id="IPR006558">
    <property type="entry name" value="LamG-like"/>
</dbReference>
<dbReference type="PANTHER" id="PTHR42535">
    <property type="entry name" value="OOKINETE PROTEIN, PUTATIVE-RELATED"/>
    <property type="match status" value="1"/>
</dbReference>
<feature type="chain" id="PRO_5021990562" evidence="4">
    <location>
        <begin position="30"/>
        <end position="1078"/>
    </location>
</feature>
<feature type="domain" description="LamG-like jellyroll fold" evidence="5">
    <location>
        <begin position="306"/>
        <end position="442"/>
    </location>
</feature>
<proteinExistence type="predicted"/>
<keyword evidence="2" id="KW-1015">Disulfide bond</keyword>
<dbReference type="SMART" id="SM00560">
    <property type="entry name" value="LamGL"/>
    <property type="match status" value="3"/>
</dbReference>
<gene>
    <name evidence="6" type="ORF">Pla175_33030</name>
</gene>
<dbReference type="Gene3D" id="2.60.120.200">
    <property type="match status" value="4"/>
</dbReference>
<dbReference type="Proteomes" id="UP000317429">
    <property type="component" value="Chromosome"/>
</dbReference>
<dbReference type="SUPFAM" id="SSF49899">
    <property type="entry name" value="Concanavalin A-like lectins/glucanases"/>
    <property type="match status" value="4"/>
</dbReference>
<dbReference type="Pfam" id="PF13385">
    <property type="entry name" value="Laminin_G_3"/>
    <property type="match status" value="4"/>
</dbReference>
<dbReference type="PANTHER" id="PTHR42535:SF2">
    <property type="entry name" value="CHROMOSOME UNDETERMINED SCAFFOLD_146, WHOLE GENOME SHOTGUN SEQUENCE"/>
    <property type="match status" value="1"/>
</dbReference>
<feature type="region of interest" description="Disordered" evidence="3">
    <location>
        <begin position="874"/>
        <end position="896"/>
    </location>
</feature>
<reference evidence="6 7" key="1">
    <citation type="submission" date="2019-02" db="EMBL/GenBank/DDBJ databases">
        <title>Deep-cultivation of Planctomycetes and their phenomic and genomic characterization uncovers novel biology.</title>
        <authorList>
            <person name="Wiegand S."/>
            <person name="Jogler M."/>
            <person name="Boedeker C."/>
            <person name="Pinto D."/>
            <person name="Vollmers J."/>
            <person name="Rivas-Marin E."/>
            <person name="Kohn T."/>
            <person name="Peeters S.H."/>
            <person name="Heuer A."/>
            <person name="Rast P."/>
            <person name="Oberbeckmann S."/>
            <person name="Bunk B."/>
            <person name="Jeske O."/>
            <person name="Meyerdierks A."/>
            <person name="Storesund J.E."/>
            <person name="Kallscheuer N."/>
            <person name="Luecker S."/>
            <person name="Lage O.M."/>
            <person name="Pohl T."/>
            <person name="Merkel B.J."/>
            <person name="Hornburger P."/>
            <person name="Mueller R.-W."/>
            <person name="Bruemmer F."/>
            <person name="Labrenz M."/>
            <person name="Spormann A.M."/>
            <person name="Op den Camp H."/>
            <person name="Overmann J."/>
            <person name="Amann R."/>
            <person name="Jetten M.S.M."/>
            <person name="Mascher T."/>
            <person name="Medema M.H."/>
            <person name="Devos D.P."/>
            <person name="Kaster A.-K."/>
            <person name="Ovreas L."/>
            <person name="Rohde M."/>
            <person name="Galperin M.Y."/>
            <person name="Jogler C."/>
        </authorList>
    </citation>
    <scope>NUCLEOTIDE SEQUENCE [LARGE SCALE GENOMIC DNA]</scope>
    <source>
        <strain evidence="6 7">Pla175</strain>
    </source>
</reference>
<evidence type="ECO:0000256" key="4">
    <source>
        <dbReference type="SAM" id="SignalP"/>
    </source>
</evidence>
<evidence type="ECO:0000313" key="7">
    <source>
        <dbReference type="Proteomes" id="UP000317429"/>
    </source>
</evidence>
<dbReference type="AlphaFoldDB" id="A0A518DEL8"/>
<dbReference type="OrthoDB" id="259433at2"/>
<dbReference type="EMBL" id="CP036291">
    <property type="protein sequence ID" value="QDU89906.1"/>
    <property type="molecule type" value="Genomic_DNA"/>
</dbReference>
<dbReference type="InterPro" id="IPR013320">
    <property type="entry name" value="ConA-like_dom_sf"/>
</dbReference>
<protein>
    <submittedName>
        <fullName evidence="6">Pentaxin family protein</fullName>
    </submittedName>
</protein>
<keyword evidence="7" id="KW-1185">Reference proteome</keyword>
<evidence type="ECO:0000256" key="3">
    <source>
        <dbReference type="SAM" id="MobiDB-lite"/>
    </source>
</evidence>
<evidence type="ECO:0000259" key="5">
    <source>
        <dbReference type="SMART" id="SM00560"/>
    </source>
</evidence>
<feature type="domain" description="LamG-like jellyroll fold" evidence="5">
    <location>
        <begin position="715"/>
        <end position="853"/>
    </location>
</feature>
<name>A0A518DEL8_9BACT</name>